<dbReference type="HOGENOM" id="CLU_047530_1_1_3"/>
<name>B7K5C6_RIPO1</name>
<dbReference type="OrthoDB" id="422634at2"/>
<sequence length="368" mass="39835">MTKYNSTQTQQLQEIGAYLRQKRLASSLSLEQVASSTFIRLPILKALEGGEVDQLPELIYVQGFLRRYGEALNLDGQALAKKISPNTEETALEIPAELVATGGSRLEPLGEDLSSPAIRTNTESLPENSPSTKEVIPQKRKQPSISPNFEFSKLRVYGLYFALLGGAVLGLFYVFSRPHSPQSTVKNPSSEILKQASTVAQKSPPELPKAVEETQPKLDRIVSSDQPSSIIEPVPTASPEVDATPQASPQPEPDIEQSTTQQPINNQESELAQTPVPEPSSPVTESQTGPVAAAVSLEEDSWMQVKIDGKTEYEGILKKGEQQSWTAQETLIIRVGNAGAVNLSVNNKPGEKLGELGEVKEVTLTPDG</sequence>
<dbReference type="eggNOG" id="COG1426">
    <property type="taxonomic scope" value="Bacteria"/>
</dbReference>
<dbReference type="PANTHER" id="PTHR34475">
    <property type="match status" value="1"/>
</dbReference>
<feature type="domain" description="Cytoskeleton protein RodZ-like C-terminal" evidence="3">
    <location>
        <begin position="295"/>
        <end position="363"/>
    </location>
</feature>
<dbReference type="RefSeq" id="WP_012597206.1">
    <property type="nucleotide sequence ID" value="NC_011726.1"/>
</dbReference>
<gene>
    <name evidence="4" type="ordered locus">PCC8801_4013</name>
</gene>
<feature type="transmembrane region" description="Helical" evidence="2">
    <location>
        <begin position="156"/>
        <end position="175"/>
    </location>
</feature>
<feature type="compositionally biased region" description="Polar residues" evidence="1">
    <location>
        <begin position="117"/>
        <end position="132"/>
    </location>
</feature>
<dbReference type="EMBL" id="CP001287">
    <property type="protein sequence ID" value="ACK67952.1"/>
    <property type="molecule type" value="Genomic_DNA"/>
</dbReference>
<protein>
    <recommendedName>
        <fullName evidence="3">Cytoskeleton protein RodZ-like C-terminal domain-containing protein</fullName>
    </recommendedName>
</protein>
<keyword evidence="2" id="KW-1133">Transmembrane helix</keyword>
<dbReference type="GO" id="GO:0003677">
    <property type="term" value="F:DNA binding"/>
    <property type="evidence" value="ECO:0007669"/>
    <property type="project" value="InterPro"/>
</dbReference>
<dbReference type="AlphaFoldDB" id="B7K5C6"/>
<evidence type="ECO:0000259" key="3">
    <source>
        <dbReference type="Pfam" id="PF13464"/>
    </source>
</evidence>
<dbReference type="Gene3D" id="1.10.260.40">
    <property type="entry name" value="lambda repressor-like DNA-binding domains"/>
    <property type="match status" value="1"/>
</dbReference>
<keyword evidence="2" id="KW-0472">Membrane</keyword>
<accession>B7K5C6</accession>
<feature type="compositionally biased region" description="Basic and acidic residues" evidence="1">
    <location>
        <begin position="209"/>
        <end position="222"/>
    </location>
</feature>
<reference evidence="5" key="1">
    <citation type="journal article" date="2011" name="MBio">
        <title>Novel metabolic attributes of the genus Cyanothece, comprising a group of unicellular nitrogen-fixing Cyanobacteria.</title>
        <authorList>
            <person name="Bandyopadhyay A."/>
            <person name="Elvitigala T."/>
            <person name="Welsh E."/>
            <person name="Stockel J."/>
            <person name="Liberton M."/>
            <person name="Min H."/>
            <person name="Sherman L.A."/>
            <person name="Pakrasi H.B."/>
        </authorList>
    </citation>
    <scope>NUCLEOTIDE SEQUENCE [LARGE SCALE GENOMIC DNA]</scope>
    <source>
        <strain evidence="5">PCC 8801</strain>
    </source>
</reference>
<dbReference type="InterPro" id="IPR050400">
    <property type="entry name" value="Bact_Cytoskel_RodZ"/>
</dbReference>
<dbReference type="Proteomes" id="UP000008204">
    <property type="component" value="Chromosome"/>
</dbReference>
<dbReference type="PANTHER" id="PTHR34475:SF1">
    <property type="entry name" value="CYTOSKELETON PROTEIN RODZ"/>
    <property type="match status" value="1"/>
</dbReference>
<feature type="compositionally biased region" description="Polar residues" evidence="1">
    <location>
        <begin position="256"/>
        <end position="272"/>
    </location>
</feature>
<feature type="region of interest" description="Disordered" evidence="1">
    <location>
        <begin position="110"/>
        <end position="143"/>
    </location>
</feature>
<evidence type="ECO:0000313" key="5">
    <source>
        <dbReference type="Proteomes" id="UP000008204"/>
    </source>
</evidence>
<dbReference type="STRING" id="41431.PCC8801_4013"/>
<dbReference type="Pfam" id="PF13464">
    <property type="entry name" value="RodZ_C"/>
    <property type="match status" value="1"/>
</dbReference>
<evidence type="ECO:0000313" key="4">
    <source>
        <dbReference type="EMBL" id="ACK67952.1"/>
    </source>
</evidence>
<organism evidence="4 5">
    <name type="scientific">Rippkaea orientalis (strain PCC 8801 / RF-1)</name>
    <name type="common">Cyanothece sp. (strain PCC 8801)</name>
    <dbReference type="NCBI Taxonomy" id="41431"/>
    <lineage>
        <taxon>Bacteria</taxon>
        <taxon>Bacillati</taxon>
        <taxon>Cyanobacteriota</taxon>
        <taxon>Cyanophyceae</taxon>
        <taxon>Oscillatoriophycideae</taxon>
        <taxon>Chroococcales</taxon>
        <taxon>Aphanothecaceae</taxon>
        <taxon>Rippkaea</taxon>
        <taxon>Rippkaea orientalis</taxon>
    </lineage>
</organism>
<keyword evidence="5" id="KW-1185">Reference proteome</keyword>
<keyword evidence="2" id="KW-0812">Transmembrane</keyword>
<evidence type="ECO:0000256" key="1">
    <source>
        <dbReference type="SAM" id="MobiDB-lite"/>
    </source>
</evidence>
<proteinExistence type="predicted"/>
<evidence type="ECO:0000256" key="2">
    <source>
        <dbReference type="SAM" id="Phobius"/>
    </source>
</evidence>
<dbReference type="KEGG" id="cyp:PCC8801_4013"/>
<dbReference type="InterPro" id="IPR010982">
    <property type="entry name" value="Lambda_DNA-bd_dom_sf"/>
</dbReference>
<dbReference type="InterPro" id="IPR025194">
    <property type="entry name" value="RodZ-like_C"/>
</dbReference>
<feature type="region of interest" description="Disordered" evidence="1">
    <location>
        <begin position="196"/>
        <end position="290"/>
    </location>
</feature>
<dbReference type="Pfam" id="PF13413">
    <property type="entry name" value="HTH_25"/>
    <property type="match status" value="1"/>
</dbReference>